<proteinExistence type="predicted"/>
<dbReference type="EMBL" id="BGZK01000411">
    <property type="protein sequence ID" value="GBP42070.1"/>
    <property type="molecule type" value="Genomic_DNA"/>
</dbReference>
<evidence type="ECO:0000313" key="2">
    <source>
        <dbReference type="EMBL" id="GBP42070.1"/>
    </source>
</evidence>
<evidence type="ECO:0000256" key="1">
    <source>
        <dbReference type="SAM" id="MobiDB-lite"/>
    </source>
</evidence>
<gene>
    <name evidence="2" type="ORF">EVAR_29425_1</name>
</gene>
<name>A0A4C1VU83_EUMVA</name>
<accession>A0A4C1VU83</accession>
<comment type="caution">
    <text evidence="2">The sequence shown here is derived from an EMBL/GenBank/DDBJ whole genome shotgun (WGS) entry which is preliminary data.</text>
</comment>
<dbReference type="Proteomes" id="UP000299102">
    <property type="component" value="Unassembled WGS sequence"/>
</dbReference>
<evidence type="ECO:0000313" key="3">
    <source>
        <dbReference type="Proteomes" id="UP000299102"/>
    </source>
</evidence>
<keyword evidence="3" id="KW-1185">Reference proteome</keyword>
<dbReference type="AlphaFoldDB" id="A0A4C1VU83"/>
<organism evidence="2 3">
    <name type="scientific">Eumeta variegata</name>
    <name type="common">Bagworm moth</name>
    <name type="synonym">Eumeta japonica</name>
    <dbReference type="NCBI Taxonomy" id="151549"/>
    <lineage>
        <taxon>Eukaryota</taxon>
        <taxon>Metazoa</taxon>
        <taxon>Ecdysozoa</taxon>
        <taxon>Arthropoda</taxon>
        <taxon>Hexapoda</taxon>
        <taxon>Insecta</taxon>
        <taxon>Pterygota</taxon>
        <taxon>Neoptera</taxon>
        <taxon>Endopterygota</taxon>
        <taxon>Lepidoptera</taxon>
        <taxon>Glossata</taxon>
        <taxon>Ditrysia</taxon>
        <taxon>Tineoidea</taxon>
        <taxon>Psychidae</taxon>
        <taxon>Oiketicinae</taxon>
        <taxon>Eumeta</taxon>
    </lineage>
</organism>
<reference evidence="2 3" key="1">
    <citation type="journal article" date="2019" name="Commun. Biol.">
        <title>The bagworm genome reveals a unique fibroin gene that provides high tensile strength.</title>
        <authorList>
            <person name="Kono N."/>
            <person name="Nakamura H."/>
            <person name="Ohtoshi R."/>
            <person name="Tomita M."/>
            <person name="Numata K."/>
            <person name="Arakawa K."/>
        </authorList>
    </citation>
    <scope>NUCLEOTIDE SEQUENCE [LARGE SCALE GENOMIC DNA]</scope>
</reference>
<feature type="region of interest" description="Disordered" evidence="1">
    <location>
        <begin position="218"/>
        <end position="243"/>
    </location>
</feature>
<protein>
    <submittedName>
        <fullName evidence="2">Uncharacterized protein</fullName>
    </submittedName>
</protein>
<sequence length="264" mass="29745">MKVEVSSCGRRTAAVTALGFEVGNARAPALRSQAACSTSNGIGLLEMFHSRNIVRDDRDASGVVDASNQITMMSIFTDDLLSSRSNIRNKSTFRERGRLRSRVTAARGDSLGRCIGANSLTRRVHIQNVGRFGYLDLRPSNLSIYLDLPADRNRPSFLTSKWSVKSTVYSPFTQKSHQLWKIGLNALRKTFRLVNAESSPAPRPRDTTRRLLCDRHKNGEDCSLHRPRRPDRAAAAPARLRRRPPRYYLSTRHRRPALIFSLVD</sequence>